<feature type="region of interest" description="Disordered" evidence="1">
    <location>
        <begin position="54"/>
        <end position="121"/>
    </location>
</feature>
<keyword evidence="3" id="KW-1185">Reference proteome</keyword>
<organism evidence="2 3">
    <name type="scientific">Cyprinus carpio carpio</name>
    <dbReference type="NCBI Taxonomy" id="630221"/>
    <lineage>
        <taxon>Eukaryota</taxon>
        <taxon>Metazoa</taxon>
        <taxon>Chordata</taxon>
        <taxon>Craniata</taxon>
        <taxon>Vertebrata</taxon>
        <taxon>Euteleostomi</taxon>
        <taxon>Actinopterygii</taxon>
        <taxon>Neopterygii</taxon>
        <taxon>Teleostei</taxon>
        <taxon>Ostariophysi</taxon>
        <taxon>Cypriniformes</taxon>
        <taxon>Cyprinidae</taxon>
        <taxon>Cyprininae</taxon>
        <taxon>Cyprinus</taxon>
    </lineage>
</organism>
<proteinExistence type="predicted"/>
<dbReference type="GeneTree" id="ENSGT00940000179232"/>
<reference evidence="2" key="1">
    <citation type="submission" date="2025-08" db="UniProtKB">
        <authorList>
            <consortium name="Ensembl"/>
        </authorList>
    </citation>
    <scope>IDENTIFICATION</scope>
</reference>
<evidence type="ECO:0000313" key="2">
    <source>
        <dbReference type="Ensembl" id="ENSCCRP00000004639.2"/>
    </source>
</evidence>
<accession>A0A8C0Y453</accession>
<sequence length="286" mass="30051">MNQLKESAQKSDSSGNCASLSESFPPFSQSDCNVTSQILPLLASTLSLFNKGGRMGAKLSRKKSEAGIGAETTGPAVQETETAEGSPVAENAEQKCSEGEIQEESKPAEEKSDSSTSVLQSLTQAVGETVTTVTEQIAAPVEDVVNKGIEAVESALASVSLIEKEPVAPEKEPEQKSEPVLDLADSDVLQEPSLLDDLLKSPISEALISGVTMVSEAITSGVVEDKMSNPAPAENKDLLECLDKAETPSVDLLDCKLTHESTIPNSDPSFTLEDMGQNAADTVNLI</sequence>
<reference evidence="2" key="2">
    <citation type="submission" date="2025-09" db="UniProtKB">
        <authorList>
            <consortium name="Ensembl"/>
        </authorList>
    </citation>
    <scope>IDENTIFICATION</scope>
</reference>
<dbReference type="Ensembl" id="ENSCCRT00000005117.2">
    <property type="protein sequence ID" value="ENSCCRP00000004639.2"/>
    <property type="gene ID" value="ENSCCRG00000002755.2"/>
</dbReference>
<dbReference type="AlphaFoldDB" id="A0A8C0Y453"/>
<feature type="compositionally biased region" description="Basic and acidic residues" evidence="1">
    <location>
        <begin position="92"/>
        <end position="113"/>
    </location>
</feature>
<dbReference type="OMA" id="EPLVCMK"/>
<evidence type="ECO:0000256" key="1">
    <source>
        <dbReference type="SAM" id="MobiDB-lite"/>
    </source>
</evidence>
<evidence type="ECO:0000313" key="3">
    <source>
        <dbReference type="Proteomes" id="UP001108240"/>
    </source>
</evidence>
<dbReference type="Proteomes" id="UP001108240">
    <property type="component" value="Unplaced"/>
</dbReference>
<protein>
    <submittedName>
        <fullName evidence="2">Si:dkey-238c7.16</fullName>
    </submittedName>
</protein>
<name>A0A8C0Y453_CYPCA</name>
<feature type="region of interest" description="Disordered" evidence="1">
    <location>
        <begin position="1"/>
        <end position="29"/>
    </location>
</feature>